<sequence length="71" mass="8112">MGPVMLDVEGYELDAEEREILAHPLVGGLISLRVTIMILPSYVNWCARSAQLRAIIWWWRLIRKVDACSVS</sequence>
<gene>
    <name evidence="2" type="primary">nagZ_1</name>
    <name evidence="2" type="ORF">NCTC11112_04946</name>
</gene>
<dbReference type="GO" id="GO:0004563">
    <property type="term" value="F:beta-N-acetylhexosaminidase activity"/>
    <property type="evidence" value="ECO:0007669"/>
    <property type="project" value="UniProtKB-EC"/>
</dbReference>
<reference evidence="2 3" key="1">
    <citation type="submission" date="2018-06" db="EMBL/GenBank/DDBJ databases">
        <authorList>
            <consortium name="Pathogen Informatics"/>
            <person name="Doyle S."/>
        </authorList>
    </citation>
    <scope>NUCLEOTIDE SEQUENCE [LARGE SCALE GENOMIC DNA]</scope>
    <source>
        <strain evidence="2 3">NCTC11112</strain>
    </source>
</reference>
<feature type="transmembrane region" description="Helical" evidence="1">
    <location>
        <begin position="20"/>
        <end position="43"/>
    </location>
</feature>
<dbReference type="EC" id="3.2.1.52" evidence="2"/>
<name>A0A376MVH8_ECOLX</name>
<evidence type="ECO:0000256" key="1">
    <source>
        <dbReference type="SAM" id="Phobius"/>
    </source>
</evidence>
<evidence type="ECO:0000313" key="3">
    <source>
        <dbReference type="Proteomes" id="UP000254817"/>
    </source>
</evidence>
<keyword evidence="2" id="KW-0326">Glycosidase</keyword>
<protein>
    <submittedName>
        <fullName evidence="2">Beta-hexosaminidase</fullName>
        <ecNumber evidence="2">3.2.1.52</ecNumber>
    </submittedName>
</protein>
<keyword evidence="1" id="KW-0812">Transmembrane</keyword>
<dbReference type="EMBL" id="UGAW01000001">
    <property type="protein sequence ID" value="STG54367.1"/>
    <property type="molecule type" value="Genomic_DNA"/>
</dbReference>
<proteinExistence type="predicted"/>
<organism evidence="2 3">
    <name type="scientific">Escherichia coli</name>
    <dbReference type="NCBI Taxonomy" id="562"/>
    <lineage>
        <taxon>Bacteria</taxon>
        <taxon>Pseudomonadati</taxon>
        <taxon>Pseudomonadota</taxon>
        <taxon>Gammaproteobacteria</taxon>
        <taxon>Enterobacterales</taxon>
        <taxon>Enterobacteriaceae</taxon>
        <taxon>Escherichia</taxon>
    </lineage>
</organism>
<dbReference type="Proteomes" id="UP000254817">
    <property type="component" value="Unassembled WGS sequence"/>
</dbReference>
<evidence type="ECO:0000313" key="2">
    <source>
        <dbReference type="EMBL" id="STG54367.1"/>
    </source>
</evidence>
<keyword evidence="1" id="KW-0472">Membrane</keyword>
<keyword evidence="1" id="KW-1133">Transmembrane helix</keyword>
<accession>A0A376MVH8</accession>
<dbReference type="AlphaFoldDB" id="A0A376MVH8"/>
<keyword evidence="2" id="KW-0378">Hydrolase</keyword>